<dbReference type="CDD" id="cd03784">
    <property type="entry name" value="GT1_Gtf-like"/>
    <property type="match status" value="1"/>
</dbReference>
<dbReference type="Proteomes" id="UP001370490">
    <property type="component" value="Unassembled WGS sequence"/>
</dbReference>
<evidence type="ECO:0000256" key="3">
    <source>
        <dbReference type="ARBA" id="ARBA00022679"/>
    </source>
</evidence>
<dbReference type="GO" id="GO:0035251">
    <property type="term" value="F:UDP-glucosyltransferase activity"/>
    <property type="evidence" value="ECO:0007669"/>
    <property type="project" value="InterPro"/>
</dbReference>
<sequence>MAEEGKLHIVLLPWFAFGHMIPFLELSKLLAQKGHKVSFVASPRNINRLPKTPPSFFPKLNFVEISLPHTEGLPENAEATADLPLDKIQYLKKAYDGLQQPLTRFLETSKPNWIILDFASYWLPPIAANLNISTAYFSVFTAPSHCFFGGSEHAFDRTEPEHYTVTPKWIPFPTSIRFRHYEILRLSDGFSENASGVSDLTRSFMTFDGCDLIALRSSFEFETEWLNLLQQLQRKPVIPVGFLPKKIDNDKEDADDTKSNSWKVIKKWLDKQVKESVLYIAFGSESTLSHAESTALAHGLEQSELPFLWALRNGKLPEGFEDRIRPRGLIWTSWAPQLRILSHDSVGGFLNHCGVSSVFEAIQMKKPMILLPLFLDQGLICRVLEEKKLGYPIPRDELDGSFTSESVAESVKLVMGEEEGKMYREKVKEMSGHFADHELQDRYINQFINHLQHHGCRLP</sequence>
<evidence type="ECO:0000313" key="5">
    <source>
        <dbReference type="Proteomes" id="UP001370490"/>
    </source>
</evidence>
<dbReference type="SUPFAM" id="SSF53756">
    <property type="entry name" value="UDP-Glycosyltransferase/glycogen phosphorylase"/>
    <property type="match status" value="1"/>
</dbReference>
<evidence type="ECO:0000256" key="1">
    <source>
        <dbReference type="ARBA" id="ARBA00009995"/>
    </source>
</evidence>
<dbReference type="PANTHER" id="PTHR48049">
    <property type="entry name" value="GLYCOSYLTRANSFERASE"/>
    <property type="match status" value="1"/>
</dbReference>
<evidence type="ECO:0000256" key="2">
    <source>
        <dbReference type="ARBA" id="ARBA00022676"/>
    </source>
</evidence>
<organism evidence="4 5">
    <name type="scientific">Dillenia turbinata</name>
    <dbReference type="NCBI Taxonomy" id="194707"/>
    <lineage>
        <taxon>Eukaryota</taxon>
        <taxon>Viridiplantae</taxon>
        <taxon>Streptophyta</taxon>
        <taxon>Embryophyta</taxon>
        <taxon>Tracheophyta</taxon>
        <taxon>Spermatophyta</taxon>
        <taxon>Magnoliopsida</taxon>
        <taxon>eudicotyledons</taxon>
        <taxon>Gunneridae</taxon>
        <taxon>Pentapetalae</taxon>
        <taxon>Dilleniales</taxon>
        <taxon>Dilleniaceae</taxon>
        <taxon>Dillenia</taxon>
    </lineage>
</organism>
<dbReference type="Pfam" id="PF00201">
    <property type="entry name" value="UDPGT"/>
    <property type="match status" value="1"/>
</dbReference>
<reference evidence="4 5" key="1">
    <citation type="submission" date="2023-12" db="EMBL/GenBank/DDBJ databases">
        <title>A high-quality genome assembly for Dillenia turbinata (Dilleniales).</title>
        <authorList>
            <person name="Chanderbali A."/>
        </authorList>
    </citation>
    <scope>NUCLEOTIDE SEQUENCE [LARGE SCALE GENOMIC DNA]</scope>
    <source>
        <strain evidence="4">LSX21</strain>
        <tissue evidence="4">Leaf</tissue>
    </source>
</reference>
<dbReference type="FunFam" id="3.40.50.2000:FF:000037">
    <property type="entry name" value="Glycosyltransferase"/>
    <property type="match status" value="1"/>
</dbReference>
<proteinExistence type="inferred from homology"/>
<keyword evidence="2" id="KW-0328">Glycosyltransferase</keyword>
<dbReference type="InterPro" id="IPR002213">
    <property type="entry name" value="UDP_glucos_trans"/>
</dbReference>
<evidence type="ECO:0000313" key="4">
    <source>
        <dbReference type="EMBL" id="KAK6923263.1"/>
    </source>
</evidence>
<comment type="caution">
    <text evidence="4">The sequence shown here is derived from an EMBL/GenBank/DDBJ whole genome shotgun (WGS) entry which is preliminary data.</text>
</comment>
<dbReference type="AlphaFoldDB" id="A0AAN8V8N1"/>
<dbReference type="InterPro" id="IPR050481">
    <property type="entry name" value="UDP-glycosyltransf_plant"/>
</dbReference>
<comment type="similarity">
    <text evidence="1">Belongs to the UDP-glycosyltransferase family.</text>
</comment>
<name>A0AAN8V8N1_9MAGN</name>
<dbReference type="FunFam" id="3.40.50.2000:FF:000088">
    <property type="entry name" value="Glycosyltransferase"/>
    <property type="match status" value="1"/>
</dbReference>
<dbReference type="EMBL" id="JBAMMX010000018">
    <property type="protein sequence ID" value="KAK6923263.1"/>
    <property type="molecule type" value="Genomic_DNA"/>
</dbReference>
<keyword evidence="3" id="KW-0808">Transferase</keyword>
<keyword evidence="5" id="KW-1185">Reference proteome</keyword>
<accession>A0AAN8V8N1</accession>
<protein>
    <submittedName>
        <fullName evidence="4">UDP-glucuronosyl/UDP-glucosyltransferase</fullName>
    </submittedName>
</protein>
<dbReference type="PANTHER" id="PTHR48049:SF160">
    <property type="entry name" value="UDP-GLYCOSYLTRANSFERASE 91A1"/>
    <property type="match status" value="1"/>
</dbReference>
<dbReference type="Gene3D" id="3.40.50.2000">
    <property type="entry name" value="Glycogen Phosphorylase B"/>
    <property type="match status" value="2"/>
</dbReference>
<gene>
    <name evidence="4" type="ORF">RJ641_011567</name>
</gene>